<evidence type="ECO:0000256" key="1">
    <source>
        <dbReference type="ARBA" id="ARBA00022737"/>
    </source>
</evidence>
<keyword evidence="1" id="KW-0677">Repeat</keyword>
<dbReference type="Pfam" id="PF24883">
    <property type="entry name" value="NPHP3_N"/>
    <property type="match status" value="1"/>
</dbReference>
<dbReference type="EMBL" id="VCHE01000095">
    <property type="protein sequence ID" value="KAB2571684.1"/>
    <property type="molecule type" value="Genomic_DNA"/>
</dbReference>
<name>A0A5N5D2Y3_9PEZI</name>
<dbReference type="OrthoDB" id="3730111at2759"/>
<proteinExistence type="predicted"/>
<dbReference type="Proteomes" id="UP000325902">
    <property type="component" value="Unassembled WGS sequence"/>
</dbReference>
<feature type="domain" description="Nephrocystin 3-like N-terminal" evidence="2">
    <location>
        <begin position="28"/>
        <end position="201"/>
    </location>
</feature>
<evidence type="ECO:0000259" key="2">
    <source>
        <dbReference type="Pfam" id="PF24883"/>
    </source>
</evidence>
<protein>
    <recommendedName>
        <fullName evidence="2">Nephrocystin 3-like N-terminal domain-containing protein</fullName>
    </recommendedName>
</protein>
<evidence type="ECO:0000313" key="4">
    <source>
        <dbReference type="Proteomes" id="UP000325902"/>
    </source>
</evidence>
<sequence>MPNLEKVDMRQILEKKKRLDPEQRAKAENIVQNGQFKDWVVSTASEILLIHGNFRDGNQKVSALSSFCATLTEALRADRCFLPLIFFCGSHLDNDPCAGGFSMIVSLVVQLLSQQDFDMRLLPYEVYDALDRWGDISAFCSLFEWLLCQLPDDVTVFCLIDGAVYYEREEFVHDMSEVLADILEMSTDGRLPVIFKVLVTSPTPTTVVRLPFEVDGALLSIEAMPSRQWQPSESRTQREIAQRLSTS</sequence>
<keyword evidence="4" id="KW-1185">Reference proteome</keyword>
<evidence type="ECO:0000313" key="3">
    <source>
        <dbReference type="EMBL" id="KAB2571684.1"/>
    </source>
</evidence>
<dbReference type="PANTHER" id="PTHR40619:SF3">
    <property type="entry name" value="FUNGAL STAND N-TERMINAL GOODBYE DOMAIN-CONTAINING PROTEIN"/>
    <property type="match status" value="1"/>
</dbReference>
<dbReference type="PANTHER" id="PTHR40619">
    <property type="entry name" value="FUNGAL STAND N-TERMINAL GOODBYE DOMAIN-CONTAINING PROTEIN"/>
    <property type="match status" value="1"/>
</dbReference>
<dbReference type="AlphaFoldDB" id="A0A5N5D2Y3"/>
<organism evidence="3 4">
    <name type="scientific">Lasiodiplodia theobromae</name>
    <dbReference type="NCBI Taxonomy" id="45133"/>
    <lineage>
        <taxon>Eukaryota</taxon>
        <taxon>Fungi</taxon>
        <taxon>Dikarya</taxon>
        <taxon>Ascomycota</taxon>
        <taxon>Pezizomycotina</taxon>
        <taxon>Dothideomycetes</taxon>
        <taxon>Dothideomycetes incertae sedis</taxon>
        <taxon>Botryosphaeriales</taxon>
        <taxon>Botryosphaeriaceae</taxon>
        <taxon>Lasiodiplodia</taxon>
    </lineage>
</organism>
<reference evidence="3 4" key="1">
    <citation type="journal article" date="2019" name="Sci. Rep.">
        <title>A multi-omics analysis of the grapevine pathogen Lasiodiplodia theobromae reveals that temperature affects the expression of virulence- and pathogenicity-related genes.</title>
        <authorList>
            <person name="Felix C."/>
            <person name="Meneses R."/>
            <person name="Goncalves M.F.M."/>
            <person name="Tilleman L."/>
            <person name="Duarte A.S."/>
            <person name="Jorrin-Novo J.V."/>
            <person name="Van de Peer Y."/>
            <person name="Deforce D."/>
            <person name="Van Nieuwerburgh F."/>
            <person name="Esteves A.C."/>
            <person name="Alves A."/>
        </authorList>
    </citation>
    <scope>NUCLEOTIDE SEQUENCE [LARGE SCALE GENOMIC DNA]</scope>
    <source>
        <strain evidence="3 4">LA-SOL3</strain>
    </source>
</reference>
<comment type="caution">
    <text evidence="3">The sequence shown here is derived from an EMBL/GenBank/DDBJ whole genome shotgun (WGS) entry which is preliminary data.</text>
</comment>
<gene>
    <name evidence="3" type="ORF">DBV05_g9657</name>
</gene>
<dbReference type="InterPro" id="IPR056884">
    <property type="entry name" value="NPHP3-like_N"/>
</dbReference>
<accession>A0A5N5D2Y3</accession>